<proteinExistence type="predicted"/>
<reference evidence="2 4" key="1">
    <citation type="journal article" date="2010" name="BMC Genomics">
        <title>Combination of measures distinguishes pre-miRNAs from other stem-loops in the genome of the newly sequenced Anopheles darlingi.</title>
        <authorList>
            <person name="Mendes N.D."/>
            <person name="Freitas A.T."/>
            <person name="Vasconcelos A.T."/>
            <person name="Sagot M.F."/>
        </authorList>
    </citation>
    <scope>NUCLEOTIDE SEQUENCE</scope>
</reference>
<reference evidence="2" key="3">
    <citation type="journal article" date="2013" name="Nucleic Acids Res.">
        <title>The genome of Anopheles darlingi, the main neotropical malaria vector.</title>
        <authorList>
            <person name="Marinotti O."/>
            <person name="Cerqueira G.C."/>
            <person name="de Almeida L.G."/>
            <person name="Ferro M.I."/>
            <person name="Loreto E.L."/>
            <person name="Zaha A."/>
            <person name="Teixeira S.M."/>
            <person name="Wespiser A.R."/>
            <person name="Almeida E Silva A."/>
            <person name="Schlindwein A.D."/>
            <person name="Pacheco A.C."/>
            <person name="Silva A.L."/>
            <person name="Graveley B.R."/>
            <person name="Walenz B.P."/>
            <person name="Lima Bde A."/>
            <person name="Ribeiro C.A."/>
            <person name="Nunes-Silva C.G."/>
            <person name="de Carvalho C.R."/>
            <person name="Soares C.M."/>
            <person name="de Menezes C.B."/>
            <person name="Matiolli C."/>
            <person name="Caffrey D."/>
            <person name="Araujo D.A."/>
            <person name="de Oliveira D.M."/>
            <person name="Golenbock D."/>
            <person name="Grisard E.C."/>
            <person name="Fantinatti-Garboggini F."/>
            <person name="de Carvalho F.M."/>
            <person name="Barcellos F.G."/>
            <person name="Prosdocimi F."/>
            <person name="May G."/>
            <person name="Azevedo Junior G.M."/>
            <person name="Guimaraes G.M."/>
            <person name="Goldman G.H."/>
            <person name="Padilha I.Q."/>
            <person name="Batista Jda S."/>
            <person name="Ferro J.A."/>
            <person name="Ribeiro J.M."/>
            <person name="Fietto J.L."/>
            <person name="Dabbas K.M."/>
            <person name="Cerdeira L."/>
            <person name="Agnez-Lima L.F."/>
            <person name="Brocchi M."/>
            <person name="de Carvalho M.O."/>
            <person name="Teixeira Mde M."/>
            <person name="Diniz Maia Mde M."/>
            <person name="Goldman M.H."/>
            <person name="Cruz Schneider M.P."/>
            <person name="Felipe M.S."/>
            <person name="Hungria M."/>
            <person name="Nicolas M.F."/>
            <person name="Pereira M."/>
            <person name="Montes M.A."/>
            <person name="Cantao M.E."/>
            <person name="Vincentz M."/>
            <person name="Rafael M.S."/>
            <person name="Silverman N."/>
            <person name="Stoco P.H."/>
            <person name="Souza R.C."/>
            <person name="Vicentini R."/>
            <person name="Gazzinelli R.T."/>
            <person name="Neves Rde O."/>
            <person name="Silva R."/>
            <person name="Astolfi-Filho S."/>
            <person name="Maciel T.E."/>
            <person name="Urmenyi T.P."/>
            <person name="Tadei W.P."/>
            <person name="Camargo E.P."/>
            <person name="de Vasconcelos A.T."/>
        </authorList>
    </citation>
    <scope>NUCLEOTIDE SEQUENCE</scope>
</reference>
<dbReference type="SUPFAM" id="SSF56112">
    <property type="entry name" value="Protein kinase-like (PK-like)"/>
    <property type="match status" value="1"/>
</dbReference>
<dbReference type="PANTHER" id="PTHR11012">
    <property type="entry name" value="PROTEIN KINASE-LIKE DOMAIN-CONTAINING"/>
    <property type="match status" value="1"/>
</dbReference>
<evidence type="ECO:0000259" key="1">
    <source>
        <dbReference type="SMART" id="SM00587"/>
    </source>
</evidence>
<dbReference type="Gene3D" id="3.90.1200.10">
    <property type="match status" value="1"/>
</dbReference>
<dbReference type="EMBL" id="ADMH02000766">
    <property type="protein sequence ID" value="ETN65118.1"/>
    <property type="molecule type" value="Genomic_DNA"/>
</dbReference>
<gene>
    <name evidence="2" type="ORF">AND_003126</name>
</gene>
<evidence type="ECO:0000313" key="2">
    <source>
        <dbReference type="EMBL" id="ETN65118.1"/>
    </source>
</evidence>
<dbReference type="Proteomes" id="UP000000673">
    <property type="component" value="Unassembled WGS sequence"/>
</dbReference>
<keyword evidence="4" id="KW-1185">Reference proteome</keyword>
<dbReference type="InterPro" id="IPR011009">
    <property type="entry name" value="Kinase-like_dom_sf"/>
</dbReference>
<dbReference type="InterPro" id="IPR015897">
    <property type="entry name" value="CHK_kinase-like"/>
</dbReference>
<sequence>MTESVVNGSTIVTPCSDALVVPDYLDEQLLLKALASGLQVPRAKIVSKQITRATANGDNYMSDVFRIVVHFINEDDLPVSAGSQTVSLVVKCLPNSGQRGPIIDEMRVFEKEVTMFQQIVPKLSAMVGGGELFTAKCYYATTTPERMILFQDLKTLGFVTANRHAGLDYDHCELVMRKIGQFHAASMRFAEQQPEVLREKFNFNLFNPSYDTPNGQIEAVFHNGLMSLIQVAKTQWQGFDQTIIAKLERLGPVYVDKLRHCLEQDSEADGGYRVLNHGDLWSNNMLFKYDGTSHKVQDVVFVDLQISFYSSPGVDLNYALSNCPNYETRARLDELIAVYYRSFSSTLEQLNYPSIPSLEQVKREIRRLEFFSLVCIVSILPIVLMDKTEELVADFDSLVDETKSQKAREIQYNGANYQRIVRPMLEEFNRRQLLDF</sequence>
<reference evidence="2" key="2">
    <citation type="submission" date="2010-05" db="EMBL/GenBank/DDBJ databases">
        <authorList>
            <person name="Almeida L.G."/>
            <person name="Nicolas M.F."/>
            <person name="Souza R.C."/>
            <person name="Vasconcelos A.T.R."/>
        </authorList>
    </citation>
    <scope>NUCLEOTIDE SEQUENCE</scope>
</reference>
<reference evidence="3" key="4">
    <citation type="submission" date="2015-06" db="UniProtKB">
        <authorList>
            <consortium name="EnsemblMetazoa"/>
        </authorList>
    </citation>
    <scope>IDENTIFICATION</scope>
</reference>
<organism evidence="2">
    <name type="scientific">Anopheles darlingi</name>
    <name type="common">Mosquito</name>
    <dbReference type="NCBI Taxonomy" id="43151"/>
    <lineage>
        <taxon>Eukaryota</taxon>
        <taxon>Metazoa</taxon>
        <taxon>Ecdysozoa</taxon>
        <taxon>Arthropoda</taxon>
        <taxon>Hexapoda</taxon>
        <taxon>Insecta</taxon>
        <taxon>Pterygota</taxon>
        <taxon>Neoptera</taxon>
        <taxon>Endopterygota</taxon>
        <taxon>Diptera</taxon>
        <taxon>Nematocera</taxon>
        <taxon>Culicoidea</taxon>
        <taxon>Culicidae</taxon>
        <taxon>Anophelinae</taxon>
        <taxon>Anopheles</taxon>
    </lineage>
</organism>
<protein>
    <submittedName>
        <fullName evidence="2">Juvenile hormone-inducible protein</fullName>
    </submittedName>
</protein>
<dbReference type="InterPro" id="IPR004119">
    <property type="entry name" value="EcKL"/>
</dbReference>
<accession>W5JP70</accession>
<dbReference type="HOGENOM" id="CLU_010718_0_2_1"/>
<dbReference type="eggNOG" id="ENOG502RZD1">
    <property type="taxonomic scope" value="Eukaryota"/>
</dbReference>
<dbReference type="OMA" id="MKCKRRF"/>
<dbReference type="SMART" id="SM00587">
    <property type="entry name" value="CHK"/>
    <property type="match status" value="1"/>
</dbReference>
<dbReference type="AlphaFoldDB" id="W5JP70"/>
<dbReference type="PANTHER" id="PTHR11012:SF56">
    <property type="entry name" value="CHK KINASE-LIKE DOMAIN-CONTAINING PROTEIN-RELATED"/>
    <property type="match status" value="1"/>
</dbReference>
<evidence type="ECO:0000313" key="3">
    <source>
        <dbReference type="EnsemblMetazoa" id="ADAC003126-PA"/>
    </source>
</evidence>
<dbReference type="EnsemblMetazoa" id="ADAC003126-RA">
    <property type="protein sequence ID" value="ADAC003126-PA"/>
    <property type="gene ID" value="ADAC003126"/>
</dbReference>
<dbReference type="Pfam" id="PF02958">
    <property type="entry name" value="EcKL"/>
    <property type="match status" value="1"/>
</dbReference>
<dbReference type="VEuPathDB" id="VectorBase:ADAC003126"/>
<feature type="domain" description="CHK kinase-like" evidence="1">
    <location>
        <begin position="148"/>
        <end position="349"/>
    </location>
</feature>
<dbReference type="VEuPathDB" id="VectorBase:ADAR2_003889"/>
<dbReference type="STRING" id="43151.W5JP70"/>
<name>W5JP70_ANODA</name>
<evidence type="ECO:0000313" key="4">
    <source>
        <dbReference type="Proteomes" id="UP000000673"/>
    </source>
</evidence>